<proteinExistence type="predicted"/>
<dbReference type="KEGG" id="apac:S7S_05485"/>
<evidence type="ECO:0000256" key="2">
    <source>
        <dbReference type="SAM" id="MobiDB-lite"/>
    </source>
</evidence>
<dbReference type="HOGENOM" id="CLU_080135_0_0_6"/>
<dbReference type="Proteomes" id="UP000006764">
    <property type="component" value="Chromosome"/>
</dbReference>
<feature type="compositionally biased region" description="Gly residues" evidence="2">
    <location>
        <begin position="35"/>
        <end position="46"/>
    </location>
</feature>
<sequence>MNQDRDLPMGDIDRLSVDDDRRQAARKQAVQGQGNKTGGGGQGGGDEPPRRPRQSAAPRPAAARSGGGGFWIASTVILLIVALGMGAFMYRELSMVRAQLDNRLSESTERLGSLASQLSAADESFSQSAGQVQQRLDEHMNEIRKLWDVANKRNKGWIEENQAAIRTLQGKDTEMSRTLATLRNELNTAKTDAATAKQQVTELRTTLQQTTVARNQMQTQLDLSQETLRQLESRVTAQQKTLEDVRGLLPQLQALATAQGQGGGVATRLREVEAAISAFDEYRRQVNARLDALQAR</sequence>
<feature type="compositionally biased region" description="Low complexity" evidence="2">
    <location>
        <begin position="54"/>
        <end position="64"/>
    </location>
</feature>
<dbReference type="STRING" id="391936.S7S_05485"/>
<keyword evidence="1" id="KW-0175">Coiled coil</keyword>
<feature type="compositionally biased region" description="Basic and acidic residues" evidence="2">
    <location>
        <begin position="1"/>
        <end position="23"/>
    </location>
</feature>
<protein>
    <recommendedName>
        <fullName evidence="6">Chromosome segregation ATPase</fullName>
    </recommendedName>
</protein>
<evidence type="ECO:0000256" key="3">
    <source>
        <dbReference type="SAM" id="Phobius"/>
    </source>
</evidence>
<keyword evidence="3" id="KW-0812">Transmembrane</keyword>
<dbReference type="OrthoDB" id="5700790at2"/>
<evidence type="ECO:0000313" key="5">
    <source>
        <dbReference type="Proteomes" id="UP000006764"/>
    </source>
</evidence>
<feature type="transmembrane region" description="Helical" evidence="3">
    <location>
        <begin position="70"/>
        <end position="90"/>
    </location>
</feature>
<accession>A0A0B4XMF7</accession>
<evidence type="ECO:0008006" key="6">
    <source>
        <dbReference type="Google" id="ProtNLM"/>
    </source>
</evidence>
<feature type="coiled-coil region" evidence="1">
    <location>
        <begin position="179"/>
        <end position="248"/>
    </location>
</feature>
<keyword evidence="3" id="KW-1133">Transmembrane helix</keyword>
<name>A0A0B4XMF7_9GAMM</name>
<keyword evidence="3" id="KW-0472">Membrane</keyword>
<dbReference type="EMBL" id="CP004387">
    <property type="protein sequence ID" value="AJD47517.1"/>
    <property type="molecule type" value="Genomic_DNA"/>
</dbReference>
<dbReference type="AlphaFoldDB" id="A0A0B4XMF7"/>
<evidence type="ECO:0000256" key="1">
    <source>
        <dbReference type="SAM" id="Coils"/>
    </source>
</evidence>
<gene>
    <name evidence="4" type="ORF">S7S_05485</name>
</gene>
<keyword evidence="5" id="KW-1185">Reference proteome</keyword>
<evidence type="ECO:0000313" key="4">
    <source>
        <dbReference type="EMBL" id="AJD47517.1"/>
    </source>
</evidence>
<feature type="region of interest" description="Disordered" evidence="2">
    <location>
        <begin position="1"/>
        <end position="65"/>
    </location>
</feature>
<dbReference type="RefSeq" id="WP_008737500.1">
    <property type="nucleotide sequence ID" value="NZ_CP004387.1"/>
</dbReference>
<organism evidence="4 5">
    <name type="scientific">Isoalcanivorax pacificus W11-5</name>
    <dbReference type="NCBI Taxonomy" id="391936"/>
    <lineage>
        <taxon>Bacteria</taxon>
        <taxon>Pseudomonadati</taxon>
        <taxon>Pseudomonadota</taxon>
        <taxon>Gammaproteobacteria</taxon>
        <taxon>Oceanospirillales</taxon>
        <taxon>Alcanivoracaceae</taxon>
        <taxon>Isoalcanivorax</taxon>
    </lineage>
</organism>
<reference evidence="4 5" key="1">
    <citation type="journal article" date="2012" name="J. Bacteriol.">
        <title>Genome sequence of an alkane-degrading bacterium, Alcanivorax pacificus type strain W11-5, isolated from deep sea sediment.</title>
        <authorList>
            <person name="Lai Q."/>
            <person name="Shao Z."/>
        </authorList>
    </citation>
    <scope>NUCLEOTIDE SEQUENCE [LARGE SCALE GENOMIC DNA]</scope>
    <source>
        <strain evidence="4 5">W11-5</strain>
    </source>
</reference>